<reference evidence="10 11" key="1">
    <citation type="submission" date="2015-12" db="EMBL/GenBank/DDBJ databases">
        <title>Genome sequence of Aneurinibacillus soli.</title>
        <authorList>
            <person name="Lee J.S."/>
            <person name="Lee K.C."/>
            <person name="Kim K.K."/>
            <person name="Lee B.W."/>
        </authorList>
    </citation>
    <scope>NUCLEOTIDE SEQUENCE [LARGE SCALE GENOMIC DNA]</scope>
    <source>
        <strain evidence="10 11">CB4</strain>
    </source>
</reference>
<dbReference type="Gene3D" id="2.60.120.260">
    <property type="entry name" value="Galactose-binding domain-like"/>
    <property type="match status" value="1"/>
</dbReference>
<feature type="domain" description="Glycoside hydrolase family 2 immunoglobulin-like beta-sandwich" evidence="7">
    <location>
        <begin position="193"/>
        <end position="306"/>
    </location>
</feature>
<protein>
    <recommendedName>
        <fullName evidence="3">beta-mannosidase</fullName>
        <ecNumber evidence="3">3.2.1.25</ecNumber>
    </recommendedName>
</protein>
<dbReference type="InterPro" id="IPR050887">
    <property type="entry name" value="Beta-mannosidase_GH2"/>
</dbReference>
<dbReference type="InterPro" id="IPR013783">
    <property type="entry name" value="Ig-like_fold"/>
</dbReference>
<keyword evidence="6 10" id="KW-0326">Glycosidase</keyword>
<evidence type="ECO:0000256" key="4">
    <source>
        <dbReference type="ARBA" id="ARBA00022729"/>
    </source>
</evidence>
<accession>A0A0U5AZ84</accession>
<dbReference type="Gene3D" id="3.20.20.80">
    <property type="entry name" value="Glycosidases"/>
    <property type="match status" value="1"/>
</dbReference>
<evidence type="ECO:0000256" key="5">
    <source>
        <dbReference type="ARBA" id="ARBA00022801"/>
    </source>
</evidence>
<dbReference type="KEGG" id="asoc:CB4_03260"/>
<dbReference type="PANTHER" id="PTHR43730:SF1">
    <property type="entry name" value="BETA-MANNOSIDASE"/>
    <property type="match status" value="1"/>
</dbReference>
<dbReference type="EC" id="3.2.1.25" evidence="3"/>
<dbReference type="Proteomes" id="UP000217696">
    <property type="component" value="Chromosome"/>
</dbReference>
<dbReference type="InterPro" id="IPR006102">
    <property type="entry name" value="Ig-like_GH2"/>
</dbReference>
<keyword evidence="5 10" id="KW-0378">Hydrolase</keyword>
<comment type="similarity">
    <text evidence="2">Belongs to the glycosyl hydrolase 2 family.</text>
</comment>
<dbReference type="Gene3D" id="2.60.40.10">
    <property type="entry name" value="Immunoglobulins"/>
    <property type="match status" value="1"/>
</dbReference>
<gene>
    <name evidence="10" type="primary">csxA</name>
    <name evidence="10" type="ORF">CB4_03260</name>
</gene>
<dbReference type="SUPFAM" id="SSF51445">
    <property type="entry name" value="(Trans)glycosidases"/>
    <property type="match status" value="1"/>
</dbReference>
<dbReference type="Pfam" id="PF00703">
    <property type="entry name" value="Glyco_hydro_2"/>
    <property type="match status" value="1"/>
</dbReference>
<dbReference type="GO" id="GO:0005975">
    <property type="term" value="P:carbohydrate metabolic process"/>
    <property type="evidence" value="ECO:0007669"/>
    <property type="project" value="InterPro"/>
</dbReference>
<name>A0A0U5AZ84_9BACL</name>
<evidence type="ECO:0000259" key="9">
    <source>
        <dbReference type="Pfam" id="PF22666"/>
    </source>
</evidence>
<dbReference type="GO" id="GO:0004567">
    <property type="term" value="F:beta-mannosidase activity"/>
    <property type="evidence" value="ECO:0007669"/>
    <property type="project" value="UniProtKB-EC"/>
</dbReference>
<dbReference type="SUPFAM" id="SSF49303">
    <property type="entry name" value="beta-Galactosidase/glucuronidase domain"/>
    <property type="match status" value="1"/>
</dbReference>
<dbReference type="InterPro" id="IPR036156">
    <property type="entry name" value="Beta-gal/glucu_dom_sf"/>
</dbReference>
<feature type="domain" description="Glycoside hydrolase family 2 catalytic" evidence="8">
    <location>
        <begin position="314"/>
        <end position="518"/>
    </location>
</feature>
<evidence type="ECO:0000256" key="1">
    <source>
        <dbReference type="ARBA" id="ARBA00000829"/>
    </source>
</evidence>
<dbReference type="GO" id="GO:0006516">
    <property type="term" value="P:glycoprotein catabolic process"/>
    <property type="evidence" value="ECO:0007669"/>
    <property type="project" value="TreeGrafter"/>
</dbReference>
<dbReference type="Pfam" id="PF02836">
    <property type="entry name" value="Glyco_hydro_2_C"/>
    <property type="match status" value="1"/>
</dbReference>
<evidence type="ECO:0000256" key="3">
    <source>
        <dbReference type="ARBA" id="ARBA00012754"/>
    </source>
</evidence>
<evidence type="ECO:0000259" key="7">
    <source>
        <dbReference type="Pfam" id="PF00703"/>
    </source>
</evidence>
<dbReference type="OrthoDB" id="9801077at2"/>
<dbReference type="EMBL" id="AP017312">
    <property type="protein sequence ID" value="BAU29082.1"/>
    <property type="molecule type" value="Genomic_DNA"/>
</dbReference>
<evidence type="ECO:0000256" key="6">
    <source>
        <dbReference type="ARBA" id="ARBA00023295"/>
    </source>
</evidence>
<sequence>MHQELNISGMWQCMPDPDNIIENSINNYMVYKANEQPWHDIVVPAHWQQAGFADHQGVMWYRRLFMVPARQDDISYYLHFGGVDYFAEVWLNGHYLGAHEGDFDAFSFRATDALRFGRENELIVKVTAALDENPERKAIAKGGLYHWDCLPVHQQGLTDCPEVPSAANEQYPNPLVNPGGIWQDVVLQLRPTVHLTDIRVTPYLADDYKSARVYVNVRWNNDSAQEADYALAVRLVPHNFVGDVTTSCDDLFAPPGAGSQMMRLAIANPMLWWSLGLGEPNLYRAIVELTCGTTVIETKEITFGIRDIRIEADWSVYVNGKRLFIKGNNYLSDQFLSLMDEVKYERDVQMMLDAHMNMTRLFAHAEKEEFYRLCDERGLLIFQDLPFQWGYRSDGEFINRAADISRRFVERLAHHPSIALWCCHSESRMHDYNKLDAVLMETVQKADPARPVHKNSVLIDQGGLPPFFATWDDFAAYVPKHLSVNWVGWYWGKIEDAEQYNPLFVTEYGTQSLPGVASLRKFLAPDELWPPDMNAWRKRGFQNVICEKRTGELPDSLEELVEQTQNYQVAFYKAHTEALRRRKYNNVNGVLQFHFVNTWPAIDWAIIDYYRRPKKAYHAIREAFAPLLLSFTGNVERTVDAVQVTMEAWVVNDEYREYEGLEIAYRLLDMDGAVLEERIVLAPLIEEDSVRCFDRAVLTLPTSGDVYRLEGVLRDREGCIMAHNDCMLRTHGKAEEIETAADVKAGL</sequence>
<keyword evidence="4" id="KW-0732">Signal</keyword>
<evidence type="ECO:0000313" key="11">
    <source>
        <dbReference type="Proteomes" id="UP000217696"/>
    </source>
</evidence>
<dbReference type="InterPro" id="IPR054593">
    <property type="entry name" value="Beta-mannosidase-like_N2"/>
</dbReference>
<dbReference type="InterPro" id="IPR008979">
    <property type="entry name" value="Galactose-bd-like_sf"/>
</dbReference>
<dbReference type="Pfam" id="PF22666">
    <property type="entry name" value="Glyco_hydro_2_N2"/>
    <property type="match status" value="1"/>
</dbReference>
<dbReference type="InterPro" id="IPR006103">
    <property type="entry name" value="Glyco_hydro_2_cat"/>
</dbReference>
<feature type="domain" description="Beta-mannosidase-like galactose-binding" evidence="9">
    <location>
        <begin position="59"/>
        <end position="148"/>
    </location>
</feature>
<dbReference type="PANTHER" id="PTHR43730">
    <property type="entry name" value="BETA-MANNOSIDASE"/>
    <property type="match status" value="1"/>
</dbReference>
<keyword evidence="11" id="KW-1185">Reference proteome</keyword>
<evidence type="ECO:0000259" key="8">
    <source>
        <dbReference type="Pfam" id="PF02836"/>
    </source>
</evidence>
<evidence type="ECO:0000256" key="2">
    <source>
        <dbReference type="ARBA" id="ARBA00007401"/>
    </source>
</evidence>
<dbReference type="InterPro" id="IPR017853">
    <property type="entry name" value="GH"/>
</dbReference>
<dbReference type="AlphaFoldDB" id="A0A0U5AZ84"/>
<comment type="catalytic activity">
    <reaction evidence="1">
        <text>Hydrolysis of terminal, non-reducing beta-D-mannose residues in beta-D-mannosides.</text>
        <dbReference type="EC" id="3.2.1.25"/>
    </reaction>
</comment>
<proteinExistence type="inferred from homology"/>
<dbReference type="SUPFAM" id="SSF49785">
    <property type="entry name" value="Galactose-binding domain-like"/>
    <property type="match status" value="1"/>
</dbReference>
<evidence type="ECO:0000313" key="10">
    <source>
        <dbReference type="EMBL" id="BAU29082.1"/>
    </source>
</evidence>
<organism evidence="10 11">
    <name type="scientific">Aneurinibacillus soli</name>
    <dbReference type="NCBI Taxonomy" id="1500254"/>
    <lineage>
        <taxon>Bacteria</taxon>
        <taxon>Bacillati</taxon>
        <taxon>Bacillota</taxon>
        <taxon>Bacilli</taxon>
        <taxon>Bacillales</taxon>
        <taxon>Paenibacillaceae</taxon>
        <taxon>Aneurinibacillus group</taxon>
        <taxon>Aneurinibacillus</taxon>
    </lineage>
</organism>
<dbReference type="RefSeq" id="WP_096466790.1">
    <property type="nucleotide sequence ID" value="NZ_AP017312.1"/>
</dbReference>